<dbReference type="Proteomes" id="UP000070326">
    <property type="component" value="Unassembled WGS sequence"/>
</dbReference>
<feature type="non-terminal residue" evidence="1">
    <location>
        <position position="1"/>
    </location>
</feature>
<protein>
    <submittedName>
        <fullName evidence="1">Uncharacterized protein</fullName>
    </submittedName>
</protein>
<dbReference type="PATRIC" id="fig|1261.5.peg.1088"/>
<name>A0A135YS84_9FIRM</name>
<gene>
    <name evidence="1" type="ORF">HMPREF3195_01086</name>
</gene>
<accession>A0A135YS84</accession>
<dbReference type="AlphaFoldDB" id="A0A135YS84"/>
<comment type="caution">
    <text evidence="1">The sequence shown here is derived from an EMBL/GenBank/DDBJ whole genome shotgun (WGS) entry which is preliminary data.</text>
</comment>
<dbReference type="SUPFAM" id="SSF53067">
    <property type="entry name" value="Actin-like ATPase domain"/>
    <property type="match status" value="1"/>
</dbReference>
<dbReference type="STRING" id="1261.HMPREF3195_01086"/>
<evidence type="ECO:0000313" key="2">
    <source>
        <dbReference type="Proteomes" id="UP000070326"/>
    </source>
</evidence>
<dbReference type="RefSeq" id="WP_330381896.1">
    <property type="nucleotide sequence ID" value="NZ_KQ961820.1"/>
</dbReference>
<sequence>DILGMDSRNTLDLIISVKADRIHTLLPGMIILNRIASYFSVDRINVSRTGVREGYVYERIIKGE</sequence>
<dbReference type="EMBL" id="LSQZ01000054">
    <property type="protein sequence ID" value="KXI12266.1"/>
    <property type="molecule type" value="Genomic_DNA"/>
</dbReference>
<organism evidence="1 2">
    <name type="scientific">Peptostreptococcus anaerobius</name>
    <dbReference type="NCBI Taxonomy" id="1261"/>
    <lineage>
        <taxon>Bacteria</taxon>
        <taxon>Bacillati</taxon>
        <taxon>Bacillota</taxon>
        <taxon>Clostridia</taxon>
        <taxon>Peptostreptococcales</taxon>
        <taxon>Peptostreptococcaceae</taxon>
        <taxon>Peptostreptococcus</taxon>
    </lineage>
</organism>
<dbReference type="InterPro" id="IPR043129">
    <property type="entry name" value="ATPase_NBD"/>
</dbReference>
<evidence type="ECO:0000313" key="1">
    <source>
        <dbReference type="EMBL" id="KXI12266.1"/>
    </source>
</evidence>
<dbReference type="Gene3D" id="3.30.420.150">
    <property type="entry name" value="Exopolyphosphatase. Domain 2"/>
    <property type="match status" value="1"/>
</dbReference>
<proteinExistence type="predicted"/>
<reference evidence="1 2" key="1">
    <citation type="submission" date="2016-02" db="EMBL/GenBank/DDBJ databases">
        <authorList>
            <person name="Wen L."/>
            <person name="He K."/>
            <person name="Yang H."/>
        </authorList>
    </citation>
    <scope>NUCLEOTIDE SEQUENCE [LARGE SCALE GENOMIC DNA]</scope>
    <source>
        <strain evidence="1 2">MJR8628A</strain>
    </source>
</reference>